<evidence type="ECO:0000259" key="2">
    <source>
        <dbReference type="Pfam" id="PF01425"/>
    </source>
</evidence>
<dbReference type="InterPro" id="IPR023631">
    <property type="entry name" value="Amidase_dom"/>
</dbReference>
<dbReference type="GO" id="GO:0009062">
    <property type="term" value="P:fatty acid catabolic process"/>
    <property type="evidence" value="ECO:0007669"/>
    <property type="project" value="TreeGrafter"/>
</dbReference>
<reference evidence="3" key="1">
    <citation type="submission" date="2021-01" db="EMBL/GenBank/DDBJ databases">
        <authorList>
            <consortium name="Genoscope - CEA"/>
            <person name="William W."/>
        </authorList>
    </citation>
    <scope>NUCLEOTIDE SEQUENCE</scope>
</reference>
<dbReference type="OrthoDB" id="421993at2759"/>
<comment type="caution">
    <text evidence="3">The sequence shown here is derived from an EMBL/GenBank/DDBJ whole genome shotgun (WGS) entry which is preliminary data.</text>
</comment>
<accession>A0A8S1LYR5</accession>
<dbReference type="GO" id="GO:0004040">
    <property type="term" value="F:amidase activity"/>
    <property type="evidence" value="ECO:0007669"/>
    <property type="project" value="TreeGrafter"/>
</dbReference>
<gene>
    <name evidence="3" type="ORF">PSON_ATCC_30995.1.T0260147</name>
</gene>
<dbReference type="InterPro" id="IPR052096">
    <property type="entry name" value="Endocannabinoid_amidase"/>
</dbReference>
<evidence type="ECO:0000313" key="3">
    <source>
        <dbReference type="EMBL" id="CAD8069976.1"/>
    </source>
</evidence>
<organism evidence="3 4">
    <name type="scientific">Paramecium sonneborni</name>
    <dbReference type="NCBI Taxonomy" id="65129"/>
    <lineage>
        <taxon>Eukaryota</taxon>
        <taxon>Sar</taxon>
        <taxon>Alveolata</taxon>
        <taxon>Ciliophora</taxon>
        <taxon>Intramacronucleata</taxon>
        <taxon>Oligohymenophorea</taxon>
        <taxon>Peniculida</taxon>
        <taxon>Parameciidae</taxon>
        <taxon>Paramecium</taxon>
    </lineage>
</organism>
<sequence>MIKLNQDWLIKNKYIALSLVTSVSLLMLSFRRKKINPFELTYRRVRQEIEQEVLTARYTIQSELKLSNEDKNLILNSSIPEIHKYYESKKFTCLDVLLTFLEVSIEKGFKMGYLNDVNFGDAIQRAKELDQELKSNNYKINDMSLFGIPVSVKDTFMVKGTYQAFGCGAYAQKKSQIDGIQGYLIKKSGGILFAKTNLPQFGFSYESWNYLYGRSIHPLDPTRTSGGSTGGEGGLIAVNGSPLGLGSDSGGSIRIPSHFCGLYGYKPSSKRLIMRGQAKGIPTWDGIRNIASCYGPMSKHFENLVNMMIALTKNYEQAPINIKDINFVMKKFDEKECFNNNKKYKIGVLRKINLLLPCKANQRALNMAVEKLRAQGHTVIEFEIDQSMFENVFQHVYDVMLGDGGMKGTYELYKGEPWISHFDNFKKATHSCWIWKKIYQKFLKLQDRKRELMIWKAGDHGLSYYENLHITTRLTASQIQMIQIWHDLQLDAVISPVTAGVAVKHNTAQYCFSGISYTFIWNMLDFSCGSVPITTVKEEEQHYDEESLYGIKDIEYNVLEETMKGSAGMPVGIQVISKPLEDEVCLNIMRQCGQ</sequence>
<keyword evidence="1" id="KW-0472">Membrane</keyword>
<dbReference type="GO" id="GO:0017064">
    <property type="term" value="F:fatty acid amide hydrolase activity"/>
    <property type="evidence" value="ECO:0007669"/>
    <property type="project" value="TreeGrafter"/>
</dbReference>
<dbReference type="EMBL" id="CAJJDN010000026">
    <property type="protein sequence ID" value="CAD8069976.1"/>
    <property type="molecule type" value="Genomic_DNA"/>
</dbReference>
<feature type="transmembrane region" description="Helical" evidence="1">
    <location>
        <begin position="12"/>
        <end position="30"/>
    </location>
</feature>
<dbReference type="AlphaFoldDB" id="A0A8S1LYR5"/>
<dbReference type="Pfam" id="PF01425">
    <property type="entry name" value="Amidase"/>
    <property type="match status" value="1"/>
</dbReference>
<dbReference type="PANTHER" id="PTHR45847:SF6">
    <property type="entry name" value="FATTY ACID AMIDE HYDROLASE"/>
    <property type="match status" value="1"/>
</dbReference>
<dbReference type="PIRSF" id="PIRSF001221">
    <property type="entry name" value="Amidase_fungi"/>
    <property type="match status" value="1"/>
</dbReference>
<evidence type="ECO:0000313" key="4">
    <source>
        <dbReference type="Proteomes" id="UP000692954"/>
    </source>
</evidence>
<protein>
    <recommendedName>
        <fullName evidence="2">Amidase domain-containing protein</fullName>
    </recommendedName>
</protein>
<keyword evidence="4" id="KW-1185">Reference proteome</keyword>
<name>A0A8S1LYR5_9CILI</name>
<keyword evidence="1" id="KW-0812">Transmembrane</keyword>
<keyword evidence="1" id="KW-1133">Transmembrane helix</keyword>
<feature type="domain" description="Amidase" evidence="2">
    <location>
        <begin position="115"/>
        <end position="586"/>
    </location>
</feature>
<proteinExistence type="predicted"/>
<dbReference type="Proteomes" id="UP000692954">
    <property type="component" value="Unassembled WGS sequence"/>
</dbReference>
<dbReference type="PANTHER" id="PTHR45847">
    <property type="entry name" value="FATTY ACID AMIDE HYDROLASE"/>
    <property type="match status" value="1"/>
</dbReference>
<evidence type="ECO:0000256" key="1">
    <source>
        <dbReference type="SAM" id="Phobius"/>
    </source>
</evidence>